<accession>U4LYG3</accession>
<dbReference type="Proteomes" id="UP000018144">
    <property type="component" value="Unassembled WGS sequence"/>
</dbReference>
<name>U4LYG3_PYROM</name>
<proteinExistence type="predicted"/>
<organism evidence="1 2">
    <name type="scientific">Pyronema omphalodes (strain CBS 100304)</name>
    <name type="common">Pyronema confluens</name>
    <dbReference type="NCBI Taxonomy" id="1076935"/>
    <lineage>
        <taxon>Eukaryota</taxon>
        <taxon>Fungi</taxon>
        <taxon>Dikarya</taxon>
        <taxon>Ascomycota</taxon>
        <taxon>Pezizomycotina</taxon>
        <taxon>Pezizomycetes</taxon>
        <taxon>Pezizales</taxon>
        <taxon>Pyronemataceae</taxon>
        <taxon>Pyronema</taxon>
    </lineage>
</organism>
<gene>
    <name evidence="1" type="ORF">PCON_04559</name>
</gene>
<reference evidence="1 2" key="1">
    <citation type="journal article" date="2013" name="PLoS Genet.">
        <title>The genome and development-dependent transcriptomes of Pyronema confluens: a window into fungal evolution.</title>
        <authorList>
            <person name="Traeger S."/>
            <person name="Altegoer F."/>
            <person name="Freitag M."/>
            <person name="Gabaldon T."/>
            <person name="Kempken F."/>
            <person name="Kumar A."/>
            <person name="Marcet-Houben M."/>
            <person name="Poggeler S."/>
            <person name="Stajich J.E."/>
            <person name="Nowrousian M."/>
        </authorList>
    </citation>
    <scope>NUCLEOTIDE SEQUENCE [LARGE SCALE GENOMIC DNA]</scope>
    <source>
        <strain evidence="2">CBS 100304</strain>
        <tissue evidence="1">Vegetative mycelium</tissue>
    </source>
</reference>
<protein>
    <submittedName>
        <fullName evidence="1">Uncharacterized protein</fullName>
    </submittedName>
</protein>
<evidence type="ECO:0000313" key="1">
    <source>
        <dbReference type="EMBL" id="CCX34883.1"/>
    </source>
</evidence>
<sequence length="30" mass="3187">MQSQLEKAPNSTGCGQPRTVCLAGVLIMPR</sequence>
<dbReference type="EMBL" id="HF936663">
    <property type="protein sequence ID" value="CCX34883.1"/>
    <property type="molecule type" value="Genomic_DNA"/>
</dbReference>
<keyword evidence="2" id="KW-1185">Reference proteome</keyword>
<evidence type="ECO:0000313" key="2">
    <source>
        <dbReference type="Proteomes" id="UP000018144"/>
    </source>
</evidence>
<dbReference type="AlphaFoldDB" id="U4LYG3"/>